<protein>
    <submittedName>
        <fullName evidence="2">Uncharacterized protein</fullName>
    </submittedName>
</protein>
<proteinExistence type="predicted"/>
<dbReference type="Proteomes" id="UP001177003">
    <property type="component" value="Chromosome 3"/>
</dbReference>
<sequence length="248" mass="27697">MRPPVIETDDGDYIKLPPTVGSSYSTVSSKTSGRRNRDLQQRKRVAAERYIHQLPVKSNSNSFSGDISEGKSESYVEKDPQKSQENTGPVSETNHSISFPAEKSVSHKKPSKNSNGKVNGSLELNSGVYLMRSVNMVANLPEKGSPEDYKKRVTSRMLCVVFVETGGSRETVDSSRRCLVNLLRRNFNMDSLGIIGRVQLHGLIYNSGHKIGFFRLPQQQRTLPTSPIHWLQLGCSPIPRAKKHNMPM</sequence>
<dbReference type="AlphaFoldDB" id="A0AA36DXX8"/>
<feature type="compositionally biased region" description="Polar residues" evidence="1">
    <location>
        <begin position="83"/>
        <end position="97"/>
    </location>
</feature>
<evidence type="ECO:0000313" key="3">
    <source>
        <dbReference type="Proteomes" id="UP001177003"/>
    </source>
</evidence>
<feature type="compositionally biased region" description="Basic and acidic residues" evidence="1">
    <location>
        <begin position="35"/>
        <end position="51"/>
    </location>
</feature>
<feature type="region of interest" description="Disordered" evidence="1">
    <location>
        <begin position="1"/>
        <end position="120"/>
    </location>
</feature>
<keyword evidence="3" id="KW-1185">Reference proteome</keyword>
<gene>
    <name evidence="2" type="ORF">LSALG_LOCUS15598</name>
</gene>
<evidence type="ECO:0000256" key="1">
    <source>
        <dbReference type="SAM" id="MobiDB-lite"/>
    </source>
</evidence>
<accession>A0AA36DXX8</accession>
<feature type="compositionally biased region" description="Basic and acidic residues" evidence="1">
    <location>
        <begin position="68"/>
        <end position="82"/>
    </location>
</feature>
<organism evidence="2 3">
    <name type="scientific">Lactuca saligna</name>
    <name type="common">Willowleaf lettuce</name>
    <dbReference type="NCBI Taxonomy" id="75948"/>
    <lineage>
        <taxon>Eukaryota</taxon>
        <taxon>Viridiplantae</taxon>
        <taxon>Streptophyta</taxon>
        <taxon>Embryophyta</taxon>
        <taxon>Tracheophyta</taxon>
        <taxon>Spermatophyta</taxon>
        <taxon>Magnoliopsida</taxon>
        <taxon>eudicotyledons</taxon>
        <taxon>Gunneridae</taxon>
        <taxon>Pentapetalae</taxon>
        <taxon>asterids</taxon>
        <taxon>campanulids</taxon>
        <taxon>Asterales</taxon>
        <taxon>Asteraceae</taxon>
        <taxon>Cichorioideae</taxon>
        <taxon>Cichorieae</taxon>
        <taxon>Lactucinae</taxon>
        <taxon>Lactuca</taxon>
    </lineage>
</organism>
<evidence type="ECO:0000313" key="2">
    <source>
        <dbReference type="EMBL" id="CAI9275576.1"/>
    </source>
</evidence>
<dbReference type="EMBL" id="OX465079">
    <property type="protein sequence ID" value="CAI9275576.1"/>
    <property type="molecule type" value="Genomic_DNA"/>
</dbReference>
<reference evidence="2" key="1">
    <citation type="submission" date="2023-04" db="EMBL/GenBank/DDBJ databases">
        <authorList>
            <person name="Vijverberg K."/>
            <person name="Xiong W."/>
            <person name="Schranz E."/>
        </authorList>
    </citation>
    <scope>NUCLEOTIDE SEQUENCE</scope>
</reference>
<feature type="compositionally biased region" description="Low complexity" evidence="1">
    <location>
        <begin position="19"/>
        <end position="31"/>
    </location>
</feature>
<name>A0AA36DXX8_LACSI</name>
<feature type="compositionally biased region" description="Polar residues" evidence="1">
    <location>
        <begin position="56"/>
        <end position="65"/>
    </location>
</feature>